<dbReference type="STRING" id="520762.AN619_09680"/>
<evidence type="ECO:0000313" key="2">
    <source>
        <dbReference type="Proteomes" id="UP000070456"/>
    </source>
</evidence>
<dbReference type="EMBL" id="LOEE01000027">
    <property type="protein sequence ID" value="KXG76437.1"/>
    <property type="molecule type" value="Genomic_DNA"/>
</dbReference>
<protein>
    <submittedName>
        <fullName evidence="1">Uncharacterized protein</fullName>
    </submittedName>
</protein>
<dbReference type="Proteomes" id="UP000070456">
    <property type="component" value="Unassembled WGS sequence"/>
</dbReference>
<keyword evidence="2" id="KW-1185">Reference proteome</keyword>
<organism evidence="1 2">
    <name type="scientific">Thermotalea metallivorans</name>
    <dbReference type="NCBI Taxonomy" id="520762"/>
    <lineage>
        <taxon>Bacteria</taxon>
        <taxon>Bacillati</taxon>
        <taxon>Bacillota</taxon>
        <taxon>Clostridia</taxon>
        <taxon>Peptostreptococcales</taxon>
        <taxon>Thermotaleaceae</taxon>
        <taxon>Thermotalea</taxon>
    </lineage>
</organism>
<dbReference type="AlphaFoldDB" id="A0A140L7B2"/>
<reference evidence="1 2" key="1">
    <citation type="submission" date="2015-12" db="EMBL/GenBank/DDBJ databases">
        <title>Draft genome sequence of the thermoanaerobe Thermotalea metallivorans, an isolate from the runoff channel of the Great Artesian Basin, Australia.</title>
        <authorList>
            <person name="Patel B.K."/>
        </authorList>
    </citation>
    <scope>NUCLEOTIDE SEQUENCE [LARGE SCALE GENOMIC DNA]</scope>
    <source>
        <strain evidence="1 2">B2-1</strain>
    </source>
</reference>
<name>A0A140L7B2_9FIRM</name>
<proteinExistence type="predicted"/>
<sequence>MEKFSWEFCLFFEKSEGIFGKQENKYIMKEITPFFLVRKIAMEMGSLKGPDFFYELLSKY</sequence>
<comment type="caution">
    <text evidence="1">The sequence shown here is derived from an EMBL/GenBank/DDBJ whole genome shotgun (WGS) entry which is preliminary data.</text>
</comment>
<evidence type="ECO:0000313" key="1">
    <source>
        <dbReference type="EMBL" id="KXG76437.1"/>
    </source>
</evidence>
<gene>
    <name evidence="1" type="ORF">AN619_09680</name>
</gene>
<accession>A0A140L7B2</accession>